<dbReference type="OrthoDB" id="547680at2759"/>
<evidence type="ECO:0000256" key="3">
    <source>
        <dbReference type="ARBA" id="ARBA00011233"/>
    </source>
</evidence>
<keyword evidence="5" id="KW-0430">Lectin</keyword>
<dbReference type="PANTHER" id="PTHR45713:SF6">
    <property type="entry name" value="F5_8 TYPE C DOMAIN-CONTAINING PROTEIN"/>
    <property type="match status" value="1"/>
</dbReference>
<dbReference type="KEGG" id="sasa:106605255"/>
<keyword evidence="7" id="KW-1015">Disulfide bond</keyword>
<reference evidence="10" key="1">
    <citation type="submission" date="2025-08" db="UniProtKB">
        <authorList>
            <consortium name="RefSeq"/>
        </authorList>
    </citation>
    <scope>IDENTIFICATION</scope>
</reference>
<evidence type="ECO:0000256" key="5">
    <source>
        <dbReference type="ARBA" id="ARBA00022734"/>
    </source>
</evidence>
<dbReference type="PANTHER" id="PTHR45713">
    <property type="entry name" value="FTP DOMAIN-CONTAINING PROTEIN"/>
    <property type="match status" value="1"/>
</dbReference>
<dbReference type="InterPro" id="IPR051941">
    <property type="entry name" value="BG_Antigen-Binding_Lectin"/>
</dbReference>
<dbReference type="GeneID" id="106605255"/>
<comment type="subunit">
    <text evidence="3">Homotrimer.</text>
</comment>
<dbReference type="Pfam" id="PF22633">
    <property type="entry name" value="F5_F8_type_C_2"/>
    <property type="match status" value="1"/>
</dbReference>
<evidence type="ECO:0000256" key="2">
    <source>
        <dbReference type="ARBA" id="ARBA00010147"/>
    </source>
</evidence>
<keyword evidence="4" id="KW-0479">Metal-binding</keyword>
<evidence type="ECO:0000313" key="10">
    <source>
        <dbReference type="RefSeq" id="XP_014056169.1"/>
    </source>
</evidence>
<evidence type="ECO:0000256" key="7">
    <source>
        <dbReference type="ARBA" id="ARBA00023157"/>
    </source>
</evidence>
<dbReference type="GO" id="GO:0042806">
    <property type="term" value="F:fucose binding"/>
    <property type="evidence" value="ECO:0007669"/>
    <property type="project" value="UniProtKB-ARBA"/>
</dbReference>
<dbReference type="SUPFAM" id="SSF49785">
    <property type="entry name" value="Galactose-binding domain-like"/>
    <property type="match status" value="1"/>
</dbReference>
<dbReference type="InterPro" id="IPR008979">
    <property type="entry name" value="Galactose-bd-like_sf"/>
</dbReference>
<dbReference type="GO" id="GO:0001868">
    <property type="term" value="P:regulation of complement activation, lectin pathway"/>
    <property type="evidence" value="ECO:0007669"/>
    <property type="project" value="UniProtKB-ARBA"/>
</dbReference>
<proteinExistence type="inferred from homology"/>
<dbReference type="RefSeq" id="XP_014056169.1">
    <property type="nucleotide sequence ID" value="XM_014200694.2"/>
</dbReference>
<dbReference type="InterPro" id="IPR006585">
    <property type="entry name" value="FTP1"/>
</dbReference>
<dbReference type="AlphaFoldDB" id="A0A1S3RWJ7"/>
<feature type="domain" description="Fucolectin tachylectin-4 pentraxin-1" evidence="8">
    <location>
        <begin position="34"/>
        <end position="180"/>
    </location>
</feature>
<keyword evidence="9" id="KW-1185">Reference proteome</keyword>
<comment type="similarity">
    <text evidence="2">Belongs to the fucolectin family.</text>
</comment>
<dbReference type="GO" id="GO:0046872">
    <property type="term" value="F:metal ion binding"/>
    <property type="evidence" value="ECO:0007669"/>
    <property type="project" value="UniProtKB-KW"/>
</dbReference>
<evidence type="ECO:0000256" key="1">
    <source>
        <dbReference type="ARBA" id="ARBA00002219"/>
    </source>
</evidence>
<organism evidence="9 10">
    <name type="scientific">Salmo salar</name>
    <name type="common">Atlantic salmon</name>
    <dbReference type="NCBI Taxonomy" id="8030"/>
    <lineage>
        <taxon>Eukaryota</taxon>
        <taxon>Metazoa</taxon>
        <taxon>Chordata</taxon>
        <taxon>Craniata</taxon>
        <taxon>Vertebrata</taxon>
        <taxon>Euteleostomi</taxon>
        <taxon>Actinopterygii</taxon>
        <taxon>Neopterygii</taxon>
        <taxon>Teleostei</taxon>
        <taxon>Protacanthopterygii</taxon>
        <taxon>Salmoniformes</taxon>
        <taxon>Salmonidae</taxon>
        <taxon>Salmoninae</taxon>
        <taxon>Salmo</taxon>
    </lineage>
</organism>
<dbReference type="SMART" id="SM00607">
    <property type="entry name" value="FTP"/>
    <property type="match status" value="1"/>
</dbReference>
<dbReference type="Proteomes" id="UP001652741">
    <property type="component" value="Chromosome ssa05"/>
</dbReference>
<dbReference type="GO" id="GO:0010185">
    <property type="term" value="P:regulation of cellular defense response"/>
    <property type="evidence" value="ECO:0007669"/>
    <property type="project" value="UniProtKB-ARBA"/>
</dbReference>
<dbReference type="Gene3D" id="2.60.120.260">
    <property type="entry name" value="Galactose-binding domain-like"/>
    <property type="match status" value="1"/>
</dbReference>
<comment type="function">
    <text evidence="1">Acts as a defensive agent. Recognizes blood group fucosylated oligosaccharides including A, B, H and Lewis B-type antigens. Does not recognize Lewis A antigen and has low affinity for monovalent haptens.</text>
</comment>
<accession>A0A1S3RWJ7</accession>
<sequence>MTAAVTYQNVEYVKGYEYFLKALFSPLILIVSPSENLASGGIAVHSSQYDSHGAASNAIDRKRNPLYHAGSCSHTEAETNPWWRVDLLDTYQVTFVTITNRGDCCLHRINGAEIRIGNSLENNGTTNPLCAVISEMREGQPMDIPCNIVSLHVTIVLPGREKYLALCEVEVYGESDDPNQSEMTHFTGKSK</sequence>
<protein>
    <submittedName>
        <fullName evidence="10">Fucolectin</fullName>
    </submittedName>
</protein>
<name>A0A1S3RWJ7_SALSA</name>
<keyword evidence="6" id="KW-0106">Calcium</keyword>
<evidence type="ECO:0000256" key="6">
    <source>
        <dbReference type="ARBA" id="ARBA00022837"/>
    </source>
</evidence>
<evidence type="ECO:0000259" key="8">
    <source>
        <dbReference type="SMART" id="SM00607"/>
    </source>
</evidence>
<evidence type="ECO:0000256" key="4">
    <source>
        <dbReference type="ARBA" id="ARBA00022723"/>
    </source>
</evidence>
<evidence type="ECO:0000313" key="9">
    <source>
        <dbReference type="Proteomes" id="UP001652741"/>
    </source>
</evidence>
<gene>
    <name evidence="10" type="primary">LOC106605255</name>
</gene>